<evidence type="ECO:0000259" key="6">
    <source>
        <dbReference type="Pfam" id="PF02465"/>
    </source>
</evidence>
<organism evidence="8 9">
    <name type="scientific">Terrabacter carboxydivorans</name>
    <dbReference type="NCBI Taxonomy" id="619730"/>
    <lineage>
        <taxon>Bacteria</taxon>
        <taxon>Bacillati</taxon>
        <taxon>Actinomycetota</taxon>
        <taxon>Actinomycetes</taxon>
        <taxon>Micrococcales</taxon>
        <taxon>Intrasporangiaceae</taxon>
        <taxon>Terrabacter</taxon>
    </lineage>
</organism>
<feature type="domain" description="Flagellar hook-associated protein 2 C-terminal" evidence="7">
    <location>
        <begin position="236"/>
        <end position="447"/>
    </location>
</feature>
<evidence type="ECO:0000313" key="8">
    <source>
        <dbReference type="EMBL" id="GAA2483503.1"/>
    </source>
</evidence>
<keyword evidence="8" id="KW-0282">Flagellum</keyword>
<keyword evidence="3" id="KW-0175">Coiled coil</keyword>
<protein>
    <recommendedName>
        <fullName evidence="5">Flagellar hook-associated protein 2</fullName>
        <shortName evidence="5">HAP2</shortName>
    </recommendedName>
    <alternativeName>
        <fullName evidence="5">Flagellar cap protein</fullName>
    </alternativeName>
</protein>
<evidence type="ECO:0000256" key="4">
    <source>
        <dbReference type="ARBA" id="ARBA00023143"/>
    </source>
</evidence>
<dbReference type="Pfam" id="PF07195">
    <property type="entry name" value="FliD_C"/>
    <property type="match status" value="1"/>
</dbReference>
<dbReference type="Pfam" id="PF02465">
    <property type="entry name" value="FliD_N"/>
    <property type="match status" value="1"/>
</dbReference>
<keyword evidence="4 5" id="KW-0975">Bacterial flagellum</keyword>
<dbReference type="PANTHER" id="PTHR30288">
    <property type="entry name" value="FLAGELLAR CAP/ASSEMBLY PROTEIN FLID"/>
    <property type="match status" value="1"/>
</dbReference>
<evidence type="ECO:0000256" key="1">
    <source>
        <dbReference type="ARBA" id="ARBA00009764"/>
    </source>
</evidence>
<dbReference type="InterPro" id="IPR040026">
    <property type="entry name" value="FliD"/>
</dbReference>
<evidence type="ECO:0000256" key="2">
    <source>
        <dbReference type="ARBA" id="ARBA00011255"/>
    </source>
</evidence>
<reference evidence="9" key="1">
    <citation type="journal article" date="2019" name="Int. J. Syst. Evol. Microbiol.">
        <title>The Global Catalogue of Microorganisms (GCM) 10K type strain sequencing project: providing services to taxonomists for standard genome sequencing and annotation.</title>
        <authorList>
            <consortium name="The Broad Institute Genomics Platform"/>
            <consortium name="The Broad Institute Genome Sequencing Center for Infectious Disease"/>
            <person name="Wu L."/>
            <person name="Ma J."/>
        </authorList>
    </citation>
    <scope>NUCLEOTIDE SEQUENCE [LARGE SCALE GENOMIC DNA]</scope>
    <source>
        <strain evidence="9">JCM 16259</strain>
    </source>
</reference>
<keyword evidence="5" id="KW-0964">Secreted</keyword>
<feature type="domain" description="Flagellar hook-associated protein 2 N-terminal" evidence="6">
    <location>
        <begin position="10"/>
        <end position="105"/>
    </location>
</feature>
<gene>
    <name evidence="8" type="primary">fliD</name>
    <name evidence="8" type="ORF">GCM10009858_21740</name>
</gene>
<keyword evidence="8" id="KW-0969">Cilium</keyword>
<comment type="function">
    <text evidence="5">Required for morphogenesis and for the elongation of the flagellar filament by facilitating polymerization of the flagellin monomers at the tip of growing filament. Forms a capping structure, which prevents flagellin subunits (transported through the central channel of the flagellum) from leaking out without polymerization at the distal end.</text>
</comment>
<evidence type="ECO:0000313" key="9">
    <source>
        <dbReference type="Proteomes" id="UP001500730"/>
    </source>
</evidence>
<accession>A0ABP5YLZ2</accession>
<comment type="subcellular location">
    <subcellularLocation>
        <location evidence="5">Secreted</location>
    </subcellularLocation>
    <subcellularLocation>
        <location evidence="5">Bacterial flagellum</location>
    </subcellularLocation>
</comment>
<evidence type="ECO:0000256" key="3">
    <source>
        <dbReference type="ARBA" id="ARBA00023054"/>
    </source>
</evidence>
<dbReference type="PANTHER" id="PTHR30288:SF0">
    <property type="entry name" value="FLAGELLAR HOOK-ASSOCIATED PROTEIN 2"/>
    <property type="match status" value="1"/>
</dbReference>
<dbReference type="Proteomes" id="UP001500730">
    <property type="component" value="Unassembled WGS sequence"/>
</dbReference>
<evidence type="ECO:0000256" key="5">
    <source>
        <dbReference type="RuleBase" id="RU362066"/>
    </source>
</evidence>
<proteinExistence type="inferred from homology"/>
<comment type="similarity">
    <text evidence="1 5">Belongs to the FliD family.</text>
</comment>
<dbReference type="EMBL" id="BAAARE010000008">
    <property type="protein sequence ID" value="GAA2483503.1"/>
    <property type="molecule type" value="Genomic_DNA"/>
</dbReference>
<dbReference type="InterPro" id="IPR003481">
    <property type="entry name" value="FliD_N"/>
</dbReference>
<sequence length="468" mass="46224">MAVSVNGLGSGLDITSIVNSLMAVEALPQQQLKQAQSQQQSLMTVLRGLNTKAAALATLGGKVAAPNALNLLSAASSTTGITARAGTTATAGTFDLTVTQLARTQVDVTAPLGAWPTAGGSPATLTLVDASGASTEVTPASTSIDDVVAAVNSSGGPARALKVAAGTDAKGAPLYRLQLTSTRSGAAGAFSAYEGTAAQVSAGTATDLMSSPGAAVVAPAQDAKALLYAGTAAEQVVTSASSTFADVVPGVSVTATAAGVGTATTITVTGDNAGIAKQANDLITSVNDLLGAIGAATKVTTTSGSSGVSAATGGLLTGDVTVRAIAAAVTDAAYRPMSNGRSPSEIGIVIQRDGTFSFDQDKLTAALAADPTGTRSALAEIAGRVTTAATNASAPASGTITQLIAGRQSMSDDLGTRIASWDQRLADRRTAVLAMYNAMDTALGTLKSQQSWLTSQIAGLPTFSQNTK</sequence>
<comment type="subunit">
    <text evidence="2 5">Homopentamer.</text>
</comment>
<evidence type="ECO:0000259" key="7">
    <source>
        <dbReference type="Pfam" id="PF07195"/>
    </source>
</evidence>
<dbReference type="RefSeq" id="WP_344254921.1">
    <property type="nucleotide sequence ID" value="NZ_BAAARE010000008.1"/>
</dbReference>
<name>A0ABP5YLZ2_9MICO</name>
<dbReference type="InterPro" id="IPR010809">
    <property type="entry name" value="FliD_C"/>
</dbReference>
<keyword evidence="8" id="KW-0966">Cell projection</keyword>
<keyword evidence="9" id="KW-1185">Reference proteome</keyword>
<comment type="caution">
    <text evidence="8">The sequence shown here is derived from an EMBL/GenBank/DDBJ whole genome shotgun (WGS) entry which is preliminary data.</text>
</comment>